<keyword evidence="1" id="KW-0812">Transmembrane</keyword>
<reference evidence="2 3" key="1">
    <citation type="submission" date="2024-12" db="EMBL/GenBank/DDBJ databases">
        <authorList>
            <person name="Lee Y."/>
        </authorList>
    </citation>
    <scope>NUCLEOTIDE SEQUENCE [LARGE SCALE GENOMIC DNA]</scope>
    <source>
        <strain evidence="2 3">03SUJ4</strain>
    </source>
</reference>
<dbReference type="EMBL" id="JBJYXY010000001">
    <property type="protein sequence ID" value="MFN2976768.1"/>
    <property type="molecule type" value="Genomic_DNA"/>
</dbReference>
<evidence type="ECO:0000313" key="3">
    <source>
        <dbReference type="Proteomes" id="UP001634747"/>
    </source>
</evidence>
<keyword evidence="3" id="KW-1185">Reference proteome</keyword>
<gene>
    <name evidence="2" type="ORF">ACK2TP_13420</name>
</gene>
<evidence type="ECO:0000313" key="2">
    <source>
        <dbReference type="EMBL" id="MFN2976768.1"/>
    </source>
</evidence>
<feature type="transmembrane region" description="Helical" evidence="1">
    <location>
        <begin position="33"/>
        <end position="56"/>
    </location>
</feature>
<dbReference type="Pfam" id="PF14014">
    <property type="entry name" value="DUF4230"/>
    <property type="match status" value="1"/>
</dbReference>
<sequence>MSTPEEKIEAERERQYEVRRQERIAANSKPRSWAGFVLIMMVLCLCFGVLLAAFVVRRANTNSIFGTISTALLGDRTDTVSAPVVVSQIQRLNRLETVQYNVDTVVEGHRTSALNALPDLLVGDRLLLVVHGQVIAGVDLSQLKPESVRINGKAIQVDLPPSIIFSSRIDEAKTRVFARSTGLLVPVDPNLETDTRRSAETQVQDAATKDGILDTARNNARSSVESLLRGFGFQQVTVR</sequence>
<evidence type="ECO:0000256" key="1">
    <source>
        <dbReference type="SAM" id="Phobius"/>
    </source>
</evidence>
<dbReference type="Proteomes" id="UP001634747">
    <property type="component" value="Unassembled WGS sequence"/>
</dbReference>
<proteinExistence type="predicted"/>
<name>A0ABW9KMK8_9BACT</name>
<keyword evidence="1" id="KW-0472">Membrane</keyword>
<organism evidence="2 3">
    <name type="scientific">Terriglobus aquaticus</name>
    <dbReference type="NCBI Taxonomy" id="940139"/>
    <lineage>
        <taxon>Bacteria</taxon>
        <taxon>Pseudomonadati</taxon>
        <taxon>Acidobacteriota</taxon>
        <taxon>Terriglobia</taxon>
        <taxon>Terriglobales</taxon>
        <taxon>Acidobacteriaceae</taxon>
        <taxon>Terriglobus</taxon>
    </lineage>
</organism>
<accession>A0ABW9KMK8</accession>
<dbReference type="InterPro" id="IPR025324">
    <property type="entry name" value="DUF4230"/>
</dbReference>
<keyword evidence="1" id="KW-1133">Transmembrane helix</keyword>
<protein>
    <submittedName>
        <fullName evidence="2">DUF4230 domain-containing protein</fullName>
    </submittedName>
</protein>
<dbReference type="RefSeq" id="WP_263415171.1">
    <property type="nucleotide sequence ID" value="NZ_BAABBH010000002.1"/>
</dbReference>
<comment type="caution">
    <text evidence="2">The sequence shown here is derived from an EMBL/GenBank/DDBJ whole genome shotgun (WGS) entry which is preliminary data.</text>
</comment>